<dbReference type="PANTHER" id="PTHR43115">
    <property type="entry name" value="DEHYDROGENASE/REDUCTASE SDR FAMILY MEMBER 11"/>
    <property type="match status" value="1"/>
</dbReference>
<dbReference type="Pfam" id="PF00106">
    <property type="entry name" value="adh_short"/>
    <property type="match status" value="1"/>
</dbReference>
<evidence type="ECO:0000256" key="3">
    <source>
        <dbReference type="RuleBase" id="RU000363"/>
    </source>
</evidence>
<dbReference type="GO" id="GO:0016491">
    <property type="term" value="F:oxidoreductase activity"/>
    <property type="evidence" value="ECO:0007669"/>
    <property type="project" value="UniProtKB-KW"/>
</dbReference>
<dbReference type="PRINTS" id="PR00081">
    <property type="entry name" value="GDHRDH"/>
</dbReference>
<evidence type="ECO:0000256" key="2">
    <source>
        <dbReference type="ARBA" id="ARBA00023002"/>
    </source>
</evidence>
<dbReference type="OrthoDB" id="7500984at2"/>
<gene>
    <name evidence="4" type="ORF">GCM10010990_33390</name>
</gene>
<comment type="caution">
    <text evidence="4">The sequence shown here is derived from an EMBL/GenBank/DDBJ whole genome shotgun (WGS) entry which is preliminary data.</text>
</comment>
<dbReference type="Gene3D" id="3.40.50.720">
    <property type="entry name" value="NAD(P)-binding Rossmann-like Domain"/>
    <property type="match status" value="1"/>
</dbReference>
<dbReference type="PANTHER" id="PTHR43115:SF4">
    <property type="entry name" value="DEHYDROGENASE_REDUCTASE SDR FAMILY MEMBER 11"/>
    <property type="match status" value="1"/>
</dbReference>
<dbReference type="PRINTS" id="PR00080">
    <property type="entry name" value="SDRFAMILY"/>
</dbReference>
<evidence type="ECO:0000256" key="1">
    <source>
        <dbReference type="ARBA" id="ARBA00006484"/>
    </source>
</evidence>
<dbReference type="InterPro" id="IPR002347">
    <property type="entry name" value="SDR_fam"/>
</dbReference>
<keyword evidence="2" id="KW-0560">Oxidoreductase</keyword>
<evidence type="ECO:0000313" key="4">
    <source>
        <dbReference type="EMBL" id="GGD80818.1"/>
    </source>
</evidence>
<name>A0A916Z836_9SPHN</name>
<proteinExistence type="inferred from homology"/>
<protein>
    <submittedName>
        <fullName evidence="4">Oxidoreductase</fullName>
    </submittedName>
</protein>
<reference evidence="4" key="2">
    <citation type="submission" date="2020-09" db="EMBL/GenBank/DDBJ databases">
        <authorList>
            <person name="Sun Q."/>
            <person name="Zhou Y."/>
        </authorList>
    </citation>
    <scope>NUCLEOTIDE SEQUENCE</scope>
    <source>
        <strain evidence="4">CGMCC 1.15360</strain>
    </source>
</reference>
<dbReference type="CDD" id="cd05233">
    <property type="entry name" value="SDR_c"/>
    <property type="match status" value="1"/>
</dbReference>
<reference evidence="4" key="1">
    <citation type="journal article" date="2014" name="Int. J. Syst. Evol. Microbiol.">
        <title>Complete genome sequence of Corynebacterium casei LMG S-19264T (=DSM 44701T), isolated from a smear-ripened cheese.</title>
        <authorList>
            <consortium name="US DOE Joint Genome Institute (JGI-PGF)"/>
            <person name="Walter F."/>
            <person name="Albersmeier A."/>
            <person name="Kalinowski J."/>
            <person name="Ruckert C."/>
        </authorList>
    </citation>
    <scope>NUCLEOTIDE SEQUENCE</scope>
    <source>
        <strain evidence="4">CGMCC 1.15360</strain>
    </source>
</reference>
<organism evidence="4 5">
    <name type="scientific">Croceicoccus mobilis</name>
    <dbReference type="NCBI Taxonomy" id="1703339"/>
    <lineage>
        <taxon>Bacteria</taxon>
        <taxon>Pseudomonadati</taxon>
        <taxon>Pseudomonadota</taxon>
        <taxon>Alphaproteobacteria</taxon>
        <taxon>Sphingomonadales</taxon>
        <taxon>Erythrobacteraceae</taxon>
        <taxon>Croceicoccus</taxon>
    </lineage>
</organism>
<sequence>MSDLKSEIFKGKAVVVTGASSGIGQSIAIELGRCGADVWLVGQSETGLAETVSAIADAGGPPATPVSIDLSQRGPLAALIAQVGSDHPHLFAVINNAGVMYPEPIMEGTFERWQAMLDINVMAQLEGSQAAVKAMRARGKTGHVINIGSVQGRFEEPGVYGISKKAAEMIGETLRKELEHDDIRVATVILGGFATKLSRGFNEQSLRNIAGNLEKLGIDRTSPEISRIVGDPQHVANVVHYILEQPIDINLHEVFIRPPISTKA</sequence>
<comment type="similarity">
    <text evidence="1 3">Belongs to the short-chain dehydrogenases/reductases (SDR) family.</text>
</comment>
<dbReference type="InterPro" id="IPR036291">
    <property type="entry name" value="NAD(P)-bd_dom_sf"/>
</dbReference>
<dbReference type="RefSeq" id="WP_066770648.1">
    <property type="nucleotide sequence ID" value="NZ_BMIP01000009.1"/>
</dbReference>
<accession>A0A916Z836</accession>
<evidence type="ECO:0000313" key="5">
    <source>
        <dbReference type="Proteomes" id="UP000612349"/>
    </source>
</evidence>
<dbReference type="EMBL" id="BMIP01000009">
    <property type="protein sequence ID" value="GGD80818.1"/>
    <property type="molecule type" value="Genomic_DNA"/>
</dbReference>
<dbReference type="Proteomes" id="UP000612349">
    <property type="component" value="Unassembled WGS sequence"/>
</dbReference>
<dbReference type="AlphaFoldDB" id="A0A916Z836"/>
<keyword evidence="5" id="KW-1185">Reference proteome</keyword>
<dbReference type="SUPFAM" id="SSF51735">
    <property type="entry name" value="NAD(P)-binding Rossmann-fold domains"/>
    <property type="match status" value="1"/>
</dbReference>